<evidence type="ECO:0000313" key="6">
    <source>
        <dbReference type="Proteomes" id="UP000295711"/>
    </source>
</evidence>
<dbReference type="Gene3D" id="2.60.120.10">
    <property type="entry name" value="Jelly Rolls"/>
    <property type="match status" value="1"/>
</dbReference>
<dbReference type="Pfam" id="PF12833">
    <property type="entry name" value="HTH_18"/>
    <property type="match status" value="1"/>
</dbReference>
<evidence type="ECO:0000256" key="3">
    <source>
        <dbReference type="ARBA" id="ARBA00023163"/>
    </source>
</evidence>
<dbReference type="EMBL" id="SLXA01000001">
    <property type="protein sequence ID" value="TCO86482.1"/>
    <property type="molecule type" value="Genomic_DNA"/>
</dbReference>
<dbReference type="InterPro" id="IPR009057">
    <property type="entry name" value="Homeodomain-like_sf"/>
</dbReference>
<evidence type="ECO:0000256" key="1">
    <source>
        <dbReference type="ARBA" id="ARBA00023015"/>
    </source>
</evidence>
<gene>
    <name evidence="5" type="ORF">EV212_101269</name>
</gene>
<keyword evidence="3" id="KW-0804">Transcription</keyword>
<protein>
    <submittedName>
        <fullName evidence="5">AraC-like DNA-binding protein</fullName>
    </submittedName>
</protein>
<accession>A0A4R2LEF2</accession>
<evidence type="ECO:0000259" key="4">
    <source>
        <dbReference type="PROSITE" id="PS01124"/>
    </source>
</evidence>
<dbReference type="InterPro" id="IPR018060">
    <property type="entry name" value="HTH_AraC"/>
</dbReference>
<sequence>MIEKDVIPVYSHNPYDATRFPLLVLDVKRQVCKPYNEGFRVFHWHDEIQFVYILQGIVHFHIYDKEVDLRAGDCMFINQAALHQIMEKEDCHYHSYIIPLRLLSFFQGSIMEERDVGAVVNHPFLTHFAMRREDEKCGSILEEVRELDQIYFNESEHTDHLEYRISIQLVKVWLAFLEQFSNTVSPEWYENARSHKRIRTLLSFVHENYGKDISLNDIAGAANISVTECQRCFRAYVQRSPYQYLMWYRLDRSAVMLRDSDETVTEIAMNVGFHSVSSYIKYFKKFYGMTPVKYRQNKESLFL</sequence>
<dbReference type="PROSITE" id="PS00041">
    <property type="entry name" value="HTH_ARAC_FAMILY_1"/>
    <property type="match status" value="1"/>
</dbReference>
<organism evidence="5 6">
    <name type="scientific">Frisingicoccus caecimuris</name>
    <dbReference type="NCBI Taxonomy" id="1796636"/>
    <lineage>
        <taxon>Bacteria</taxon>
        <taxon>Bacillati</taxon>
        <taxon>Bacillota</taxon>
        <taxon>Clostridia</taxon>
        <taxon>Lachnospirales</taxon>
        <taxon>Lachnospiraceae</taxon>
        <taxon>Frisingicoccus</taxon>
    </lineage>
</organism>
<dbReference type="AlphaFoldDB" id="A0A4R2LEF2"/>
<reference evidence="5 6" key="1">
    <citation type="submission" date="2019-03" db="EMBL/GenBank/DDBJ databases">
        <title>Genomic Encyclopedia of Type Strains, Phase IV (KMG-IV): sequencing the most valuable type-strain genomes for metagenomic binning, comparative biology and taxonomic classification.</title>
        <authorList>
            <person name="Goeker M."/>
        </authorList>
    </citation>
    <scope>NUCLEOTIDE SEQUENCE [LARGE SCALE GENOMIC DNA]</scope>
    <source>
        <strain evidence="5 6">DSM 28559</strain>
    </source>
</reference>
<dbReference type="OrthoDB" id="9778008at2"/>
<dbReference type="InterPro" id="IPR003313">
    <property type="entry name" value="AraC-bd"/>
</dbReference>
<keyword evidence="2 5" id="KW-0238">DNA-binding</keyword>
<comment type="caution">
    <text evidence="5">The sequence shown here is derived from an EMBL/GenBank/DDBJ whole genome shotgun (WGS) entry which is preliminary data.</text>
</comment>
<dbReference type="InterPro" id="IPR014710">
    <property type="entry name" value="RmlC-like_jellyroll"/>
</dbReference>
<dbReference type="SUPFAM" id="SSF51182">
    <property type="entry name" value="RmlC-like cupins"/>
    <property type="match status" value="1"/>
</dbReference>
<keyword evidence="1" id="KW-0805">Transcription regulation</keyword>
<dbReference type="Proteomes" id="UP000295711">
    <property type="component" value="Unassembled WGS sequence"/>
</dbReference>
<dbReference type="InterPro" id="IPR011051">
    <property type="entry name" value="RmlC_Cupin_sf"/>
</dbReference>
<dbReference type="InterPro" id="IPR018062">
    <property type="entry name" value="HTH_AraC-typ_CS"/>
</dbReference>
<dbReference type="InterPro" id="IPR020449">
    <property type="entry name" value="Tscrpt_reg_AraC-type_HTH"/>
</dbReference>
<dbReference type="PANTHER" id="PTHR43280">
    <property type="entry name" value="ARAC-FAMILY TRANSCRIPTIONAL REGULATOR"/>
    <property type="match status" value="1"/>
</dbReference>
<dbReference type="Pfam" id="PF02311">
    <property type="entry name" value="AraC_binding"/>
    <property type="match status" value="1"/>
</dbReference>
<dbReference type="SMART" id="SM00342">
    <property type="entry name" value="HTH_ARAC"/>
    <property type="match status" value="1"/>
</dbReference>
<dbReference type="PANTHER" id="PTHR43280:SF28">
    <property type="entry name" value="HTH-TYPE TRANSCRIPTIONAL ACTIVATOR RHAS"/>
    <property type="match status" value="1"/>
</dbReference>
<dbReference type="SUPFAM" id="SSF46689">
    <property type="entry name" value="Homeodomain-like"/>
    <property type="match status" value="2"/>
</dbReference>
<name>A0A4R2LEF2_9FIRM</name>
<evidence type="ECO:0000313" key="5">
    <source>
        <dbReference type="EMBL" id="TCO86482.1"/>
    </source>
</evidence>
<dbReference type="RefSeq" id="WP_132087708.1">
    <property type="nucleotide sequence ID" value="NZ_JANKAQ010000002.1"/>
</dbReference>
<dbReference type="PROSITE" id="PS01124">
    <property type="entry name" value="HTH_ARAC_FAMILY_2"/>
    <property type="match status" value="1"/>
</dbReference>
<evidence type="ECO:0000256" key="2">
    <source>
        <dbReference type="ARBA" id="ARBA00023125"/>
    </source>
</evidence>
<feature type="domain" description="HTH araC/xylS-type" evidence="4">
    <location>
        <begin position="199"/>
        <end position="297"/>
    </location>
</feature>
<dbReference type="GO" id="GO:0043565">
    <property type="term" value="F:sequence-specific DNA binding"/>
    <property type="evidence" value="ECO:0007669"/>
    <property type="project" value="InterPro"/>
</dbReference>
<keyword evidence="6" id="KW-1185">Reference proteome</keyword>
<dbReference type="Gene3D" id="1.10.10.60">
    <property type="entry name" value="Homeodomain-like"/>
    <property type="match status" value="2"/>
</dbReference>
<proteinExistence type="predicted"/>
<dbReference type="PRINTS" id="PR00032">
    <property type="entry name" value="HTHARAC"/>
</dbReference>
<dbReference type="GO" id="GO:0003700">
    <property type="term" value="F:DNA-binding transcription factor activity"/>
    <property type="evidence" value="ECO:0007669"/>
    <property type="project" value="InterPro"/>
</dbReference>